<dbReference type="PANTHER" id="PTHR34361">
    <property type="entry name" value="OS08G0157800 PROTEIN"/>
    <property type="match status" value="1"/>
</dbReference>
<dbReference type="Proteomes" id="UP001642360">
    <property type="component" value="Unassembled WGS sequence"/>
</dbReference>
<dbReference type="EMBL" id="CAUOFW020001236">
    <property type="protein sequence ID" value="CAK9142621.1"/>
    <property type="molecule type" value="Genomic_DNA"/>
</dbReference>
<gene>
    <name evidence="1" type="ORF">ILEXP_LOCUS10300</name>
</gene>
<reference evidence="1 2" key="1">
    <citation type="submission" date="2024-02" db="EMBL/GenBank/DDBJ databases">
        <authorList>
            <person name="Vignale AGUSTIN F."/>
            <person name="Sosa J E."/>
            <person name="Modenutti C."/>
        </authorList>
    </citation>
    <scope>NUCLEOTIDE SEQUENCE [LARGE SCALE GENOMIC DNA]</scope>
</reference>
<organism evidence="1 2">
    <name type="scientific">Ilex paraguariensis</name>
    <name type="common">yerba mate</name>
    <dbReference type="NCBI Taxonomy" id="185542"/>
    <lineage>
        <taxon>Eukaryota</taxon>
        <taxon>Viridiplantae</taxon>
        <taxon>Streptophyta</taxon>
        <taxon>Embryophyta</taxon>
        <taxon>Tracheophyta</taxon>
        <taxon>Spermatophyta</taxon>
        <taxon>Magnoliopsida</taxon>
        <taxon>eudicotyledons</taxon>
        <taxon>Gunneridae</taxon>
        <taxon>Pentapetalae</taxon>
        <taxon>asterids</taxon>
        <taxon>campanulids</taxon>
        <taxon>Aquifoliales</taxon>
        <taxon>Aquifoliaceae</taxon>
        <taxon>Ilex</taxon>
    </lineage>
</organism>
<dbReference type="PANTHER" id="PTHR34361:SF2">
    <property type="entry name" value="OS08G0157800 PROTEIN"/>
    <property type="match status" value="1"/>
</dbReference>
<evidence type="ECO:0000313" key="2">
    <source>
        <dbReference type="Proteomes" id="UP001642360"/>
    </source>
</evidence>
<comment type="caution">
    <text evidence="1">The sequence shown here is derived from an EMBL/GenBank/DDBJ whole genome shotgun (WGS) entry which is preliminary data.</text>
</comment>
<evidence type="ECO:0000313" key="1">
    <source>
        <dbReference type="EMBL" id="CAK9142621.1"/>
    </source>
</evidence>
<accession>A0ABC8RCB8</accession>
<name>A0ABC8RCB8_9AQUA</name>
<keyword evidence="2" id="KW-1185">Reference proteome</keyword>
<dbReference type="AlphaFoldDB" id="A0ABC8RCB8"/>
<proteinExistence type="predicted"/>
<sequence>MAGKQLPEVVHAGFAGKGNCWPFSQYQQEDGCLDVGVGPPHLQHDTGNGCGDKFGSYRDGSDHDNVREFRVSAKDDSVFQSYNSGLATQRSSWVGLGKGNCWPFSQYQQEDGCLDVGVGPPHLQHDTGNGCGDKFGSYRDGSDHDNVREFRVSAKDDSVFQSYNSGLATQRSSWNLWLEFEAELCSIGYTARFERMKIEMDKSKLDNSNSINMAGKQLPEVVHAGFAGKGNCWPFSQYQQEDGCLDVGVGPPHLQHDTGNGCGDKFGSYRDGSDHDNVREFRVSAKDDSVFQSYNSGLATQRSSWLGLGFEPQN</sequence>
<protein>
    <submittedName>
        <fullName evidence="1">Uncharacterized protein</fullName>
    </submittedName>
</protein>